<evidence type="ECO:0000256" key="5">
    <source>
        <dbReference type="ARBA" id="ARBA00022692"/>
    </source>
</evidence>
<dbReference type="PANTHER" id="PTHR46779">
    <property type="entry name" value="BETA-1,6-GALACTOSYLTRANSFERASE GALT29A"/>
    <property type="match status" value="1"/>
</dbReference>
<keyword evidence="8" id="KW-0333">Golgi apparatus</keyword>
<dbReference type="Gene3D" id="3.90.1480.20">
    <property type="entry name" value="Glycosyl transferase family 29"/>
    <property type="match status" value="1"/>
</dbReference>
<dbReference type="STRING" id="106549.A0A540NL62"/>
<comment type="similarity">
    <text evidence="2">Belongs to the glycosyltransferase 29 family.</text>
</comment>
<dbReference type="GO" id="GO:0000139">
    <property type="term" value="C:Golgi membrane"/>
    <property type="evidence" value="ECO:0007669"/>
    <property type="project" value="UniProtKB-SubCell"/>
</dbReference>
<protein>
    <submittedName>
        <fullName evidence="11">Uncharacterized protein</fullName>
    </submittedName>
</protein>
<evidence type="ECO:0000256" key="6">
    <source>
        <dbReference type="ARBA" id="ARBA00022968"/>
    </source>
</evidence>
<dbReference type="GO" id="GO:0008373">
    <property type="term" value="F:sialyltransferase activity"/>
    <property type="evidence" value="ECO:0007669"/>
    <property type="project" value="InterPro"/>
</dbReference>
<dbReference type="InterPro" id="IPR001675">
    <property type="entry name" value="Glyco_trans_29"/>
</dbReference>
<dbReference type="AlphaFoldDB" id="A0A540NL62"/>
<keyword evidence="12" id="KW-1185">Reference proteome</keyword>
<keyword evidence="4" id="KW-0808">Transferase</keyword>
<keyword evidence="9" id="KW-0472">Membrane</keyword>
<accession>A0A540NL62</accession>
<dbReference type="CDD" id="cd19952">
    <property type="entry name" value="GT29"/>
    <property type="match status" value="1"/>
</dbReference>
<dbReference type="InterPro" id="IPR038578">
    <property type="entry name" value="GT29-like_sf"/>
</dbReference>
<dbReference type="EMBL" id="VIEB01000030">
    <property type="protein sequence ID" value="TQE11383.1"/>
    <property type="molecule type" value="Genomic_DNA"/>
</dbReference>
<dbReference type="Pfam" id="PF00777">
    <property type="entry name" value="Glyco_transf_29"/>
    <property type="match status" value="1"/>
</dbReference>
<dbReference type="Proteomes" id="UP000315295">
    <property type="component" value="Unassembled WGS sequence"/>
</dbReference>
<evidence type="ECO:0000256" key="7">
    <source>
        <dbReference type="ARBA" id="ARBA00022989"/>
    </source>
</evidence>
<organism evidence="11 12">
    <name type="scientific">Malus baccata</name>
    <name type="common">Siberian crab apple</name>
    <name type="synonym">Pyrus baccata</name>
    <dbReference type="NCBI Taxonomy" id="106549"/>
    <lineage>
        <taxon>Eukaryota</taxon>
        <taxon>Viridiplantae</taxon>
        <taxon>Streptophyta</taxon>
        <taxon>Embryophyta</taxon>
        <taxon>Tracheophyta</taxon>
        <taxon>Spermatophyta</taxon>
        <taxon>Magnoliopsida</taxon>
        <taxon>eudicotyledons</taxon>
        <taxon>Gunneridae</taxon>
        <taxon>Pentapetalae</taxon>
        <taxon>rosids</taxon>
        <taxon>fabids</taxon>
        <taxon>Rosales</taxon>
        <taxon>Rosaceae</taxon>
        <taxon>Amygdaloideae</taxon>
        <taxon>Maleae</taxon>
        <taxon>Malus</taxon>
    </lineage>
</organism>
<evidence type="ECO:0000256" key="1">
    <source>
        <dbReference type="ARBA" id="ARBA00004323"/>
    </source>
</evidence>
<evidence type="ECO:0000313" key="12">
    <source>
        <dbReference type="Proteomes" id="UP000315295"/>
    </source>
</evidence>
<keyword evidence="6" id="KW-0735">Signal-anchor</keyword>
<gene>
    <name evidence="11" type="ORF">C1H46_002946</name>
</gene>
<sequence>MPKSVENQDEADTQSIKICTPIYFWPHLATPINPFNDLFTLPMKRSVRPLFSILLLIVFAATLSCRNAVRHSFELENKVLIQPSRPVFNATLLRFAAVDAGEAQAKKEIEQLLEGNFASLGKYRTFASWRRFNHHDIRAKTSTGLPVMLRSPRFYRYWLDFRRVLNDWSRNKRFHGDVMLDLVGLVRNPIDRHNGLVGSEQRRYSSCAVVGNSGILLKSNHGALIDSHEVVIRLNNARIQSFSEKVGSKTSISFVNSNILHLCARRDGCFCHPYGLNVPMIMYICQPVHLFDYTICNMSHKAPLLVTDPRFDVLCARIVKYYSLKRFVEETGKSFEEWEAVHDGSMFHYSSGMQAIMLALGICDKVSVFGFGKSDSAKHHYHTNQKAELRLHDYPAEYAFYHDLAERPQVIPFLSDKFNIPPVVLYQ</sequence>
<keyword evidence="3" id="KW-0328">Glycosyltransferase</keyword>
<reference evidence="11 12" key="1">
    <citation type="journal article" date="2019" name="G3 (Bethesda)">
        <title>Sequencing of a Wild Apple (Malus baccata) Genome Unravels the Differences Between Cultivated and Wild Apple Species Regarding Disease Resistance and Cold Tolerance.</title>
        <authorList>
            <person name="Chen X."/>
        </authorList>
    </citation>
    <scope>NUCLEOTIDE SEQUENCE [LARGE SCALE GENOMIC DNA]</scope>
    <source>
        <strain evidence="12">cv. Shandingzi</strain>
        <tissue evidence="11">Leaves</tissue>
    </source>
</reference>
<evidence type="ECO:0000256" key="10">
    <source>
        <dbReference type="ARBA" id="ARBA00023180"/>
    </source>
</evidence>
<keyword evidence="7" id="KW-1133">Transmembrane helix</keyword>
<comment type="subcellular location">
    <subcellularLocation>
        <location evidence="1">Golgi apparatus membrane</location>
        <topology evidence="1">Single-pass type II membrane protein</topology>
    </subcellularLocation>
</comment>
<dbReference type="PANTHER" id="PTHR46779:SF1">
    <property type="entry name" value="BETA-1,6-GALACTOSYLTRANSFERASE GALT29A"/>
    <property type="match status" value="1"/>
</dbReference>
<evidence type="ECO:0000256" key="9">
    <source>
        <dbReference type="ARBA" id="ARBA00023136"/>
    </source>
</evidence>
<keyword evidence="10" id="KW-0325">Glycoprotein</keyword>
<evidence type="ECO:0000256" key="2">
    <source>
        <dbReference type="ARBA" id="ARBA00006003"/>
    </source>
</evidence>
<evidence type="ECO:0000256" key="8">
    <source>
        <dbReference type="ARBA" id="ARBA00023034"/>
    </source>
</evidence>
<evidence type="ECO:0000256" key="3">
    <source>
        <dbReference type="ARBA" id="ARBA00022676"/>
    </source>
</evidence>
<proteinExistence type="inferred from homology"/>
<evidence type="ECO:0000256" key="4">
    <source>
        <dbReference type="ARBA" id="ARBA00022679"/>
    </source>
</evidence>
<name>A0A540NL62_MALBA</name>
<comment type="caution">
    <text evidence="11">The sequence shown here is derived from an EMBL/GenBank/DDBJ whole genome shotgun (WGS) entry which is preliminary data.</text>
</comment>
<keyword evidence="5" id="KW-0812">Transmembrane</keyword>
<evidence type="ECO:0000313" key="11">
    <source>
        <dbReference type="EMBL" id="TQE11383.1"/>
    </source>
</evidence>